<feature type="signal peptide" evidence="10">
    <location>
        <begin position="1"/>
        <end position="29"/>
    </location>
</feature>
<dbReference type="GO" id="GO:0008250">
    <property type="term" value="C:oligosaccharyltransferase complex"/>
    <property type="evidence" value="ECO:0007669"/>
    <property type="project" value="UniProtKB-UniRule"/>
</dbReference>
<evidence type="ECO:0000313" key="12">
    <source>
        <dbReference type="Proteomes" id="UP000236319"/>
    </source>
</evidence>
<dbReference type="EMBL" id="BDSA01000001">
    <property type="protein sequence ID" value="GBE59307.1"/>
    <property type="molecule type" value="Genomic_DNA"/>
</dbReference>
<proteinExistence type="inferred from homology"/>
<evidence type="ECO:0000256" key="6">
    <source>
        <dbReference type="ARBA" id="ARBA00022729"/>
    </source>
</evidence>
<dbReference type="Proteomes" id="UP000236319">
    <property type="component" value="Unassembled WGS sequence"/>
</dbReference>
<feature type="chain" id="PRO_5013987925" description="Dolichyl-diphosphooligosaccharide--protein glycosyltransferase subunit 1" evidence="10">
    <location>
        <begin position="30"/>
        <end position="470"/>
    </location>
</feature>
<accession>A0A2H6K8I1</accession>
<evidence type="ECO:0000256" key="10">
    <source>
        <dbReference type="RuleBase" id="RU361143"/>
    </source>
</evidence>
<dbReference type="GeneID" id="39873077"/>
<dbReference type="PANTHER" id="PTHR21049:SF0">
    <property type="entry name" value="DOLICHYL-DIPHOSPHOOLIGOSACCHARIDE--PROTEIN GLYCOSYLTRANSFERASE SUBUNIT 1"/>
    <property type="match status" value="1"/>
</dbReference>
<comment type="similarity">
    <text evidence="4 10">Belongs to the OST1 family.</text>
</comment>
<dbReference type="GO" id="GO:0018279">
    <property type="term" value="P:protein N-linked glycosylation via asparagine"/>
    <property type="evidence" value="ECO:0007669"/>
    <property type="project" value="TreeGrafter"/>
</dbReference>
<gene>
    <name evidence="11" type="ORF">BOVATA_008000</name>
</gene>
<keyword evidence="8" id="KW-1133">Transmembrane helix</keyword>
<dbReference type="VEuPathDB" id="PiroplasmaDB:BOVATA_008000"/>
<dbReference type="PANTHER" id="PTHR21049">
    <property type="entry name" value="RIBOPHORIN I"/>
    <property type="match status" value="1"/>
</dbReference>
<evidence type="ECO:0000313" key="11">
    <source>
        <dbReference type="EMBL" id="GBE59307.1"/>
    </source>
</evidence>
<reference evidence="11 12" key="1">
    <citation type="journal article" date="2017" name="BMC Genomics">
        <title>Whole-genome assembly of Babesia ovata and comparative genomics between closely related pathogens.</title>
        <authorList>
            <person name="Yamagishi J."/>
            <person name="Asada M."/>
            <person name="Hakimi H."/>
            <person name="Tanaka T.Q."/>
            <person name="Sugimoto C."/>
            <person name="Kawazu S."/>
        </authorList>
    </citation>
    <scope>NUCLEOTIDE SEQUENCE [LARGE SCALE GENOMIC DNA]</scope>
    <source>
        <strain evidence="11 12">Miyake</strain>
    </source>
</reference>
<evidence type="ECO:0000256" key="2">
    <source>
        <dbReference type="ARBA" id="ARBA00004115"/>
    </source>
</evidence>
<keyword evidence="5" id="KW-0812">Transmembrane</keyword>
<keyword evidence="12" id="KW-1185">Reference proteome</keyword>
<evidence type="ECO:0000256" key="4">
    <source>
        <dbReference type="ARBA" id="ARBA00008905"/>
    </source>
</evidence>
<dbReference type="AlphaFoldDB" id="A0A2H6K8I1"/>
<sequence length="470" mass="52664">MYGRNPGLGGYTLCLALFWVLAIISIGAAVADDGVEEYTFWDDDVVVDIDTERSINFLSCACYGLSELREVALRAGAPGIEDTPDGLGERLLRSRGNWQILSATRHVILPTQPVHVSHLMVLKCLRQEGCNDFLFILPFHEAMQTNGITAIDGDSKSTLQVKLIRDIARVKNDCVHVLPDDQYQSFKDDATCRDSCYPAVYQVQLEETIQPEATTKVRVEYYLGKPYSPWQSRLKLGEQQRVAFGITTLLPSAYHSISQKTRFIVMSELNIDVESLHVYATLTEIAENIFLCGPFEKVELLSSGEPMVLTIDCNDSLEYIPELHKRISVPMCPFSGHIQIAEHYVVYNDASPVEGHFSLETLREIDRNEDNHRGGGNFVTYMDALFPQQASKLRYFDDIGNNARAYLIDKNASHNYKSVHVGDIWLAAQLCAAASEVPAAGRMEDIVHGAVPPAEMHTEIKKGIRIYENR</sequence>
<evidence type="ECO:0000256" key="8">
    <source>
        <dbReference type="ARBA" id="ARBA00022989"/>
    </source>
</evidence>
<keyword evidence="7 10" id="KW-0256">Endoplasmic reticulum</keyword>
<comment type="function">
    <text evidence="1 10">Subunit of the oligosaccharyl transferase (OST) complex that catalyzes the initial transfer of a defined glycan (Glc(3)Man(9)GlcNAc(2) in eukaryotes) from the lipid carrier dolichol-pyrophosphate to an asparagine residue within an Asn-X-Ser/Thr consensus motif in nascent polypeptide chains, the first step in protein N-glycosylation. N-glycosylation occurs cotranslationally and the complex associates with the Sec61 complex at the channel-forming translocon complex that mediates protein translocation across the endoplasmic reticulum (ER). All subunits are required for a maximal enzyme activity.</text>
</comment>
<evidence type="ECO:0000256" key="5">
    <source>
        <dbReference type="ARBA" id="ARBA00022692"/>
    </source>
</evidence>
<keyword evidence="6 10" id="KW-0732">Signal</keyword>
<organism evidence="11 12">
    <name type="scientific">Babesia ovata</name>
    <dbReference type="NCBI Taxonomy" id="189622"/>
    <lineage>
        <taxon>Eukaryota</taxon>
        <taxon>Sar</taxon>
        <taxon>Alveolata</taxon>
        <taxon>Apicomplexa</taxon>
        <taxon>Aconoidasida</taxon>
        <taxon>Piroplasmida</taxon>
        <taxon>Babesiidae</taxon>
        <taxon>Babesia</taxon>
    </lineage>
</organism>
<protein>
    <recommendedName>
        <fullName evidence="10">Dolichyl-diphosphooligosaccharide--protein glycosyltransferase subunit 1</fullName>
    </recommendedName>
</protein>
<dbReference type="RefSeq" id="XP_028865550.1">
    <property type="nucleotide sequence ID" value="XM_029009717.1"/>
</dbReference>
<evidence type="ECO:0000256" key="1">
    <source>
        <dbReference type="ARBA" id="ARBA00002791"/>
    </source>
</evidence>
<dbReference type="Pfam" id="PF04597">
    <property type="entry name" value="Ribophorin_I"/>
    <property type="match status" value="1"/>
</dbReference>
<evidence type="ECO:0000256" key="7">
    <source>
        <dbReference type="ARBA" id="ARBA00022824"/>
    </source>
</evidence>
<dbReference type="InterPro" id="IPR007676">
    <property type="entry name" value="Ribophorin_I"/>
</dbReference>
<evidence type="ECO:0000256" key="9">
    <source>
        <dbReference type="ARBA" id="ARBA00023136"/>
    </source>
</evidence>
<dbReference type="OrthoDB" id="366344at2759"/>
<comment type="caution">
    <text evidence="11">The sequence shown here is derived from an EMBL/GenBank/DDBJ whole genome shotgun (WGS) entry which is preliminary data.</text>
</comment>
<comment type="subunit">
    <text evidence="10">Component of the oligosaccharyltransferase (OST) complex.</text>
</comment>
<evidence type="ECO:0000256" key="3">
    <source>
        <dbReference type="ARBA" id="ARBA00004922"/>
    </source>
</evidence>
<name>A0A2H6K8I1_9APIC</name>
<comment type="pathway">
    <text evidence="3 10">Protein modification; protein glycosylation.</text>
</comment>
<comment type="subcellular location">
    <subcellularLocation>
        <location evidence="2 10">Endoplasmic reticulum membrane</location>
        <topology evidence="2 10">Single-pass type I membrane protein</topology>
    </subcellularLocation>
</comment>
<dbReference type="UniPathway" id="UPA00378"/>
<keyword evidence="9" id="KW-0472">Membrane</keyword>